<proteinExistence type="predicted"/>
<feature type="domain" description="DUF7730" evidence="1">
    <location>
        <begin position="5"/>
        <end position="121"/>
    </location>
</feature>
<dbReference type="OrthoDB" id="62952at2759"/>
<dbReference type="Proteomes" id="UP000054302">
    <property type="component" value="Unassembled WGS sequence"/>
</dbReference>
<sequence>MPQGFLNLPLEIRLQIYQLVLGHGKIFVHVPTESDTSSFLPPNSFIQNPGQRSGQLLRVCKVILSEAGPLLYSNTTFHVMTHACVGGLPTRVTDGYIIAPHVKHLIWQLDCDNLTGYDPQDSQLDMSTIARWASLEIRCRANLWKDSFMGELCDRESFVKGRTQLISYARIFQSAMSTNVAPESIGLWEDRSQLGRGMVILKLHQNHLQTQLLSHTPDHLPILAPY</sequence>
<evidence type="ECO:0000313" key="3">
    <source>
        <dbReference type="Proteomes" id="UP000054302"/>
    </source>
</evidence>
<dbReference type="EMBL" id="KN847520">
    <property type="protein sequence ID" value="KIV97018.1"/>
    <property type="molecule type" value="Genomic_DNA"/>
</dbReference>
<accession>A0A0D2ADS2</accession>
<protein>
    <recommendedName>
        <fullName evidence="1">DUF7730 domain-containing protein</fullName>
    </recommendedName>
</protein>
<gene>
    <name evidence="2" type="ORF">PV10_00825</name>
</gene>
<dbReference type="VEuPathDB" id="FungiDB:PV10_00825"/>
<reference evidence="2 3" key="1">
    <citation type="submission" date="2015-01" db="EMBL/GenBank/DDBJ databases">
        <title>The Genome Sequence of Exophiala mesophila CBS40295.</title>
        <authorList>
            <consortium name="The Broad Institute Genomics Platform"/>
            <person name="Cuomo C."/>
            <person name="de Hoog S."/>
            <person name="Gorbushina A."/>
            <person name="Stielow B."/>
            <person name="Teixiera M."/>
            <person name="Abouelleil A."/>
            <person name="Chapman S.B."/>
            <person name="Priest M."/>
            <person name="Young S.K."/>
            <person name="Wortman J."/>
            <person name="Nusbaum C."/>
            <person name="Birren B."/>
        </authorList>
    </citation>
    <scope>NUCLEOTIDE SEQUENCE [LARGE SCALE GENOMIC DNA]</scope>
    <source>
        <strain evidence="2 3">CBS 40295</strain>
    </source>
</reference>
<evidence type="ECO:0000259" key="1">
    <source>
        <dbReference type="Pfam" id="PF24864"/>
    </source>
</evidence>
<dbReference type="InterPro" id="IPR038883">
    <property type="entry name" value="AN11006-like"/>
</dbReference>
<name>A0A0D2ADS2_EXOME</name>
<dbReference type="Pfam" id="PF24864">
    <property type="entry name" value="DUF7730"/>
    <property type="match status" value="1"/>
</dbReference>
<evidence type="ECO:0000313" key="2">
    <source>
        <dbReference type="EMBL" id="KIV97018.1"/>
    </source>
</evidence>
<organism evidence="2 3">
    <name type="scientific">Exophiala mesophila</name>
    <name type="common">Black yeast-like fungus</name>
    <dbReference type="NCBI Taxonomy" id="212818"/>
    <lineage>
        <taxon>Eukaryota</taxon>
        <taxon>Fungi</taxon>
        <taxon>Dikarya</taxon>
        <taxon>Ascomycota</taxon>
        <taxon>Pezizomycotina</taxon>
        <taxon>Eurotiomycetes</taxon>
        <taxon>Chaetothyriomycetidae</taxon>
        <taxon>Chaetothyriales</taxon>
        <taxon>Herpotrichiellaceae</taxon>
        <taxon>Exophiala</taxon>
    </lineage>
</organism>
<dbReference type="HOGENOM" id="CLU_1307440_0_0_1"/>
<dbReference type="PANTHER" id="PTHR42085">
    <property type="entry name" value="F-BOX DOMAIN-CONTAINING PROTEIN"/>
    <property type="match status" value="1"/>
</dbReference>
<dbReference type="RefSeq" id="XP_016228592.1">
    <property type="nucleotide sequence ID" value="XM_016364943.1"/>
</dbReference>
<dbReference type="OMA" id="KHLIWQL"/>
<dbReference type="InterPro" id="IPR056632">
    <property type="entry name" value="DUF7730"/>
</dbReference>
<dbReference type="AlphaFoldDB" id="A0A0D2ADS2"/>
<dbReference type="GeneID" id="27318670"/>
<keyword evidence="3" id="KW-1185">Reference proteome</keyword>
<dbReference type="PANTHER" id="PTHR42085:SF2">
    <property type="entry name" value="F-BOX DOMAIN-CONTAINING PROTEIN"/>
    <property type="match status" value="1"/>
</dbReference>